<dbReference type="Proteomes" id="UP001219525">
    <property type="component" value="Unassembled WGS sequence"/>
</dbReference>
<protein>
    <recommendedName>
        <fullName evidence="3">TPR-like protein</fullName>
    </recommendedName>
</protein>
<dbReference type="Pfam" id="PF13374">
    <property type="entry name" value="TPR_10"/>
    <property type="match status" value="9"/>
</dbReference>
<organism evidence="1 2">
    <name type="scientific">Mycena pura</name>
    <dbReference type="NCBI Taxonomy" id="153505"/>
    <lineage>
        <taxon>Eukaryota</taxon>
        <taxon>Fungi</taxon>
        <taxon>Dikarya</taxon>
        <taxon>Basidiomycota</taxon>
        <taxon>Agaricomycotina</taxon>
        <taxon>Agaricomycetes</taxon>
        <taxon>Agaricomycetidae</taxon>
        <taxon>Agaricales</taxon>
        <taxon>Marasmiineae</taxon>
        <taxon>Mycenaceae</taxon>
        <taxon>Mycena</taxon>
    </lineage>
</organism>
<accession>A0AAD7E4B6</accession>
<name>A0AAD7E4B6_9AGAR</name>
<dbReference type="EMBL" id="JARJCW010000003">
    <property type="protein sequence ID" value="KAJ7226877.1"/>
    <property type="molecule type" value="Genomic_DNA"/>
</dbReference>
<proteinExistence type="predicted"/>
<evidence type="ECO:0000313" key="2">
    <source>
        <dbReference type="Proteomes" id="UP001219525"/>
    </source>
</evidence>
<reference evidence="1" key="1">
    <citation type="submission" date="2023-03" db="EMBL/GenBank/DDBJ databases">
        <title>Massive genome expansion in bonnet fungi (Mycena s.s.) driven by repeated elements and novel gene families across ecological guilds.</title>
        <authorList>
            <consortium name="Lawrence Berkeley National Laboratory"/>
            <person name="Harder C.B."/>
            <person name="Miyauchi S."/>
            <person name="Viragh M."/>
            <person name="Kuo A."/>
            <person name="Thoen E."/>
            <person name="Andreopoulos B."/>
            <person name="Lu D."/>
            <person name="Skrede I."/>
            <person name="Drula E."/>
            <person name="Henrissat B."/>
            <person name="Morin E."/>
            <person name="Kohler A."/>
            <person name="Barry K."/>
            <person name="LaButti K."/>
            <person name="Morin E."/>
            <person name="Salamov A."/>
            <person name="Lipzen A."/>
            <person name="Mereny Z."/>
            <person name="Hegedus B."/>
            <person name="Baldrian P."/>
            <person name="Stursova M."/>
            <person name="Weitz H."/>
            <person name="Taylor A."/>
            <person name="Grigoriev I.V."/>
            <person name="Nagy L.G."/>
            <person name="Martin F."/>
            <person name="Kauserud H."/>
        </authorList>
    </citation>
    <scope>NUCLEOTIDE SEQUENCE</scope>
    <source>
        <strain evidence="1">9144</strain>
    </source>
</reference>
<dbReference type="InterPro" id="IPR011990">
    <property type="entry name" value="TPR-like_helical_dom_sf"/>
</dbReference>
<keyword evidence="2" id="KW-1185">Reference proteome</keyword>
<dbReference type="PANTHER" id="PTHR19959:SF119">
    <property type="entry name" value="FUNGAL LIPASE-LIKE DOMAIN-CONTAINING PROTEIN"/>
    <property type="match status" value="1"/>
</dbReference>
<dbReference type="SUPFAM" id="SSF81901">
    <property type="entry name" value="HCP-like"/>
    <property type="match status" value="2"/>
</dbReference>
<dbReference type="SUPFAM" id="SSF48452">
    <property type="entry name" value="TPR-like"/>
    <property type="match status" value="1"/>
</dbReference>
<evidence type="ECO:0000313" key="1">
    <source>
        <dbReference type="EMBL" id="KAJ7226877.1"/>
    </source>
</evidence>
<dbReference type="SMART" id="SM00028">
    <property type="entry name" value="TPR"/>
    <property type="match status" value="10"/>
</dbReference>
<dbReference type="InterPro" id="IPR019734">
    <property type="entry name" value="TPR_rpt"/>
</dbReference>
<dbReference type="PANTHER" id="PTHR19959">
    <property type="entry name" value="KINESIN LIGHT CHAIN"/>
    <property type="match status" value="1"/>
</dbReference>
<dbReference type="Gene3D" id="1.25.40.10">
    <property type="entry name" value="Tetratricopeptide repeat domain"/>
    <property type="match status" value="5"/>
</dbReference>
<comment type="caution">
    <text evidence="1">The sequence shown here is derived from an EMBL/GenBank/DDBJ whole genome shotgun (WGS) entry which is preliminary data.</text>
</comment>
<evidence type="ECO:0008006" key="3">
    <source>
        <dbReference type="Google" id="ProtNLM"/>
    </source>
</evidence>
<sequence>MNDWRGKLLDQLGDICLQQWEASHMVDYLNQSIYAYQDALRDDPENATYLQDLGTALYHRSLQLGDVTNSIEAVSSFDQLADLEKSIGFYRQSLKLRPGSHPNQSNSLNNLANALLMRFEQIGQLADLEESIAFHRQALELVSGSRSGSLNNLANALLKRFEQIGQLADLEESIAFHRRALELRPRSHPNRSSSLDNLASALWTQFEQTGQLADLKESIAFHRQALELRPGSHPNRSRSLDNLASALWTRFEQTGQLADLEESIAFHRQALEPFPGSHPNQSGSLNNLASALSTQFEQTGQLTDLEESITFHRQALGLRLGSHPDRSGSLNNLASTLLTRFEQTGQLADLEESIAFHRQALELRPRSHPDRSGPLSNFANALLKRFEQIAFPWISLQPIWPAQQPRKCILKRFEQIGQLADLEESIAFHRQALELFLGSHPNRSISLNNLASALSTQFQQTGQLADLEESIAFHRQALELRPGSHPKRSGSLDNLASALLTRFEQTGQLADLEESIAFHGQALELRPRSHPNRSGPLSNLANALLKQFEQIGQLADLEQSIAFHVQALELFPGSHCNQSGPLNNLANALLKRFEQIGQLADLEESIAFHRQALELRPGSHPNRSTLLANLASALLTQFEQTGQLADLEESIAFHRQALELRPGSHPTRSTSLDHLASALLRRFEQTGQLADLEESIAFHRQALELRPESHHSRSASLVNLANTLLTRFEETSKLADIDESMICFRGASAHATSSVITRFRHSRHWARKAAFFRHSSAMEAYQYLINLLPHLASLDLNIQQRQEALSRARGLACDACSYAIQEGQFDKAVEFLCAGRGVFWAQALQLRTPMDELHFVAPHLALKLWTISNVLEAPSTHDGSQPMQDGLQHTRDLEQEATRRRILNNDWNDTVEAVRKLKDFDDFMLPKSISKLREASSNGPVVMLNAANSGCDALLVTQTEVKHIPLLDLSIKTTLHLGRIIQMALSLHGAPSDTLEALLQPMHTNPRLKAVRISTSSHTSNDIFAVVLGMLWFTVARPVIDALNLKVKQEDKDIPTRIWWCPTGSFALLPIHAAGVYEGDNPESLSDYAISSYTPTLDTLLASPCPKVHEPKMLAVAQAEMPGTPASARPRWCAVVPPRIEMVPPSCLGAQRADLGDIRMREVRAQAHTRERTPLQAPVGAPSVGVVLPCIRTTPQPCQCTQLVSFRHMHSEELGARRRRTREHLTPPFVRCASRSCHRVSGLGQRRRLTGWGIVFRAVLDGVHAVRRSALEWAYRQQVGAARTLDDIARRAGA</sequence>
<gene>
    <name evidence="1" type="ORF">GGX14DRAFT_555471</name>
</gene>